<dbReference type="Pfam" id="PF00091">
    <property type="entry name" value="Tubulin"/>
    <property type="match status" value="1"/>
</dbReference>
<dbReference type="InterPro" id="IPR008280">
    <property type="entry name" value="Tub_FtsZ_C"/>
</dbReference>
<dbReference type="GO" id="GO:0003924">
    <property type="term" value="F:GTPase activity"/>
    <property type="evidence" value="ECO:0007669"/>
    <property type="project" value="InterPro"/>
</dbReference>
<dbReference type="PRINTS" id="PR00423">
    <property type="entry name" value="CELLDVISFTSZ"/>
</dbReference>
<keyword evidence="4" id="KW-0150">Chloroplast</keyword>
<dbReference type="PROSITE" id="PS00227">
    <property type="entry name" value="TUBULIN"/>
    <property type="match status" value="1"/>
</dbReference>
<reference evidence="16" key="1">
    <citation type="submission" date="2021-01" db="EMBL/GenBank/DDBJ databases">
        <authorList>
            <person name="Corre E."/>
            <person name="Pelletier E."/>
            <person name="Niang G."/>
            <person name="Scheremetjew M."/>
            <person name="Finn R."/>
            <person name="Kale V."/>
            <person name="Holt S."/>
            <person name="Cochrane G."/>
            <person name="Meng A."/>
            <person name="Brown T."/>
            <person name="Cohen L."/>
        </authorList>
    </citation>
    <scope>NUCLEOTIDE SEQUENCE</scope>
    <source>
        <strain evidence="16">CCMP1897</strain>
    </source>
</reference>
<dbReference type="InterPro" id="IPR017975">
    <property type="entry name" value="Tubulin_CS"/>
</dbReference>
<evidence type="ECO:0008006" key="17">
    <source>
        <dbReference type="Google" id="ProtNLM"/>
    </source>
</evidence>
<dbReference type="EMBL" id="HBIS01001069">
    <property type="protein sequence ID" value="CAE0607104.1"/>
    <property type="molecule type" value="Transcribed_RNA"/>
</dbReference>
<dbReference type="CDD" id="cd02201">
    <property type="entry name" value="FtsZ_type1"/>
    <property type="match status" value="1"/>
</dbReference>
<accession>A0A7S3UBD4</accession>
<comment type="subcellular location">
    <subcellularLocation>
        <location evidence="1">Membrane</location>
        <topology evidence="1">Peripheral membrane protein</topology>
    </subcellularLocation>
    <subcellularLocation>
        <location evidence="2">Plastid</location>
        <location evidence="2">Chloroplast stroma</location>
    </subcellularLocation>
    <subcellularLocation>
        <location evidence="12">Plastid</location>
        <location evidence="12">Chloroplast thylakoid</location>
    </subcellularLocation>
</comment>
<dbReference type="InterPro" id="IPR020805">
    <property type="entry name" value="Cell_div_FtsZ_CS"/>
</dbReference>
<evidence type="ECO:0000256" key="8">
    <source>
        <dbReference type="ARBA" id="ARBA00022946"/>
    </source>
</evidence>
<evidence type="ECO:0000256" key="2">
    <source>
        <dbReference type="ARBA" id="ARBA00004470"/>
    </source>
</evidence>
<evidence type="ECO:0000256" key="12">
    <source>
        <dbReference type="ARBA" id="ARBA00046272"/>
    </source>
</evidence>
<dbReference type="InterPro" id="IPR018316">
    <property type="entry name" value="Tubulin/FtsZ_2-layer-sand-dom"/>
</dbReference>
<keyword evidence="6" id="KW-0934">Plastid</keyword>
<keyword evidence="8" id="KW-0809">Transit peptide</keyword>
<dbReference type="GO" id="GO:0042802">
    <property type="term" value="F:identical protein binding"/>
    <property type="evidence" value="ECO:0007669"/>
    <property type="project" value="UniProtKB-ARBA"/>
</dbReference>
<dbReference type="GO" id="GO:0010020">
    <property type="term" value="P:chloroplast fission"/>
    <property type="evidence" value="ECO:0007669"/>
    <property type="project" value="UniProtKB-ARBA"/>
</dbReference>
<dbReference type="GO" id="GO:0016020">
    <property type="term" value="C:membrane"/>
    <property type="evidence" value="ECO:0007669"/>
    <property type="project" value="UniProtKB-SubCell"/>
</dbReference>
<dbReference type="FunFam" id="3.40.50.1440:FF:000001">
    <property type="entry name" value="Cell division protein FtsZ"/>
    <property type="match status" value="1"/>
</dbReference>
<dbReference type="InterPro" id="IPR037103">
    <property type="entry name" value="Tubulin/FtsZ-like_C"/>
</dbReference>
<evidence type="ECO:0000256" key="5">
    <source>
        <dbReference type="ARBA" id="ARBA00022553"/>
    </source>
</evidence>
<evidence type="ECO:0000256" key="9">
    <source>
        <dbReference type="ARBA" id="ARBA00023078"/>
    </source>
</evidence>
<dbReference type="GO" id="GO:0005874">
    <property type="term" value="C:microtubule"/>
    <property type="evidence" value="ECO:0007669"/>
    <property type="project" value="InterPro"/>
</dbReference>
<dbReference type="GO" id="GO:0009534">
    <property type="term" value="C:chloroplast thylakoid"/>
    <property type="evidence" value="ECO:0007669"/>
    <property type="project" value="UniProtKB-SubCell"/>
</dbReference>
<evidence type="ECO:0000256" key="3">
    <source>
        <dbReference type="ARBA" id="ARBA00009690"/>
    </source>
</evidence>
<protein>
    <recommendedName>
        <fullName evidence="17">Plastid division protein FtsZ</fullName>
    </recommendedName>
</protein>
<dbReference type="GO" id="GO:0070938">
    <property type="term" value="C:contractile ring"/>
    <property type="evidence" value="ECO:0007669"/>
    <property type="project" value="UniProtKB-ARBA"/>
</dbReference>
<dbReference type="FunFam" id="3.30.1330.20:FF:000007">
    <property type="entry name" value="Cell division protein ftsZ, putative"/>
    <property type="match status" value="1"/>
</dbReference>
<evidence type="ECO:0000256" key="7">
    <source>
        <dbReference type="ARBA" id="ARBA00022741"/>
    </source>
</evidence>
<evidence type="ECO:0000256" key="6">
    <source>
        <dbReference type="ARBA" id="ARBA00022640"/>
    </source>
</evidence>
<evidence type="ECO:0000256" key="10">
    <source>
        <dbReference type="ARBA" id="ARBA00023134"/>
    </source>
</evidence>
<dbReference type="PANTHER" id="PTHR30314">
    <property type="entry name" value="CELL DIVISION PROTEIN FTSZ-RELATED"/>
    <property type="match status" value="1"/>
</dbReference>
<evidence type="ECO:0000256" key="11">
    <source>
        <dbReference type="ARBA" id="ARBA00023136"/>
    </source>
</evidence>
<dbReference type="SMART" id="SM00865">
    <property type="entry name" value="Tubulin_C"/>
    <property type="match status" value="1"/>
</dbReference>
<keyword evidence="11" id="KW-0472">Membrane</keyword>
<dbReference type="NCBIfam" id="TIGR00065">
    <property type="entry name" value="ftsZ"/>
    <property type="match status" value="1"/>
</dbReference>
<comment type="similarity">
    <text evidence="3">Belongs to the FtsZ family.</text>
</comment>
<dbReference type="InterPro" id="IPR036525">
    <property type="entry name" value="Tubulin/FtsZ_GTPase_sf"/>
</dbReference>
<feature type="domain" description="Tubulin/FtsZ GTPase" evidence="14">
    <location>
        <begin position="68"/>
        <end position="262"/>
    </location>
</feature>
<dbReference type="AlphaFoldDB" id="A0A7S3UBD4"/>
<dbReference type="InterPro" id="IPR024757">
    <property type="entry name" value="FtsZ_C"/>
</dbReference>
<dbReference type="GO" id="GO:0009570">
    <property type="term" value="C:chloroplast stroma"/>
    <property type="evidence" value="ECO:0007669"/>
    <property type="project" value="UniProtKB-SubCell"/>
</dbReference>
<dbReference type="HAMAP" id="MF_00909">
    <property type="entry name" value="FtsZ"/>
    <property type="match status" value="1"/>
</dbReference>
<dbReference type="InterPro" id="IPR003008">
    <property type="entry name" value="Tubulin_FtsZ_GTPase"/>
</dbReference>
<dbReference type="InterPro" id="IPR045061">
    <property type="entry name" value="FtsZ/CetZ"/>
</dbReference>
<feature type="domain" description="Tubulin/FtsZ 2-layer sandwich" evidence="15">
    <location>
        <begin position="264"/>
        <end position="382"/>
    </location>
</feature>
<evidence type="ECO:0000256" key="4">
    <source>
        <dbReference type="ARBA" id="ARBA00022528"/>
    </source>
</evidence>
<dbReference type="InterPro" id="IPR000158">
    <property type="entry name" value="Cell_div_FtsZ"/>
</dbReference>
<dbReference type="Gene3D" id="3.30.1330.20">
    <property type="entry name" value="Tubulin/FtsZ, C-terminal domain"/>
    <property type="match status" value="1"/>
</dbReference>
<gene>
    <name evidence="16" type="ORF">PSAL00342_LOCUS921</name>
</gene>
<dbReference type="SUPFAM" id="SSF55307">
    <property type="entry name" value="Tubulin C-terminal domain-like"/>
    <property type="match status" value="1"/>
</dbReference>
<dbReference type="SMART" id="SM00864">
    <property type="entry name" value="Tubulin"/>
    <property type="match status" value="1"/>
</dbReference>
<dbReference type="PROSITE" id="PS01135">
    <property type="entry name" value="FTSZ_2"/>
    <property type="match status" value="1"/>
</dbReference>
<dbReference type="Gene3D" id="3.40.50.1440">
    <property type="entry name" value="Tubulin/FtsZ, GTPase domain"/>
    <property type="match status" value="1"/>
</dbReference>
<evidence type="ECO:0000256" key="1">
    <source>
        <dbReference type="ARBA" id="ARBA00004170"/>
    </source>
</evidence>
<dbReference type="SUPFAM" id="SSF52490">
    <property type="entry name" value="Tubulin nucleotide-binding domain-like"/>
    <property type="match status" value="1"/>
</dbReference>
<dbReference type="Pfam" id="PF12327">
    <property type="entry name" value="FtsZ_C"/>
    <property type="match status" value="1"/>
</dbReference>
<evidence type="ECO:0000313" key="16">
    <source>
        <dbReference type="EMBL" id="CAE0607104.1"/>
    </source>
</evidence>
<sequence>MAAFRCSLAHVRACRKRTSTRKDAKKAPGRTLGLAGGAEGPLEPKQEPHARSSPANRKMRTPPSGNAVIKVLGVGGGGSNAVNRMFNTGMRGVEFWVANTDAQALSSSDVQSPYRLQIGAGLTRGLGAGGNPEVGLRAAKESRDAIEKVIEGADMVFVTAGMGGGTGSGAAPVVAGVAKAAGILTVGIVTTPFTFEGRRRSLQAQEAIRVLEENVDTLIVIPNDRLLSTVDNNMPITEAFTLADEVLRQGVRGISDIITIPGLVNVDFADVRAVMADAGSSLMGMGMATGKNRAREAAVSAISSPLLEVGIERATGIVWNITGGSDLTLFEVNEAAEIIYDLVDPSANLIFGAVVDEDAPKDSLSITIIATGFGGSSSTQPSSFLANVNAAATREDSGSGDLPARDTSSSPRTGGVEIPSFLRRRSRG</sequence>
<dbReference type="GO" id="GO:0007017">
    <property type="term" value="P:microtubule-based process"/>
    <property type="evidence" value="ECO:0007669"/>
    <property type="project" value="InterPro"/>
</dbReference>
<name>A0A7S3UBD4_9CHLO</name>
<feature type="region of interest" description="Disordered" evidence="13">
    <location>
        <begin position="386"/>
        <end position="428"/>
    </location>
</feature>
<keyword evidence="7" id="KW-0547">Nucleotide-binding</keyword>
<evidence type="ECO:0000256" key="13">
    <source>
        <dbReference type="SAM" id="MobiDB-lite"/>
    </source>
</evidence>
<keyword evidence="9" id="KW-0793">Thylakoid</keyword>
<proteinExistence type="inferred from homology"/>
<feature type="region of interest" description="Disordered" evidence="13">
    <location>
        <begin position="17"/>
        <end position="64"/>
    </location>
</feature>
<dbReference type="GO" id="GO:0005525">
    <property type="term" value="F:GTP binding"/>
    <property type="evidence" value="ECO:0007669"/>
    <property type="project" value="UniProtKB-KW"/>
</dbReference>
<dbReference type="PANTHER" id="PTHR30314:SF3">
    <property type="entry name" value="MITOCHONDRIAL DIVISION PROTEIN FSZA"/>
    <property type="match status" value="1"/>
</dbReference>
<keyword evidence="10" id="KW-0342">GTP-binding</keyword>
<organism evidence="16">
    <name type="scientific">Picocystis salinarum</name>
    <dbReference type="NCBI Taxonomy" id="88271"/>
    <lineage>
        <taxon>Eukaryota</taxon>
        <taxon>Viridiplantae</taxon>
        <taxon>Chlorophyta</taxon>
        <taxon>Picocystophyceae</taxon>
        <taxon>Picocystales</taxon>
        <taxon>Picocystaceae</taxon>
        <taxon>Picocystis</taxon>
    </lineage>
</organism>
<keyword evidence="5" id="KW-0597">Phosphoprotein</keyword>
<evidence type="ECO:0000259" key="15">
    <source>
        <dbReference type="SMART" id="SM00865"/>
    </source>
</evidence>
<evidence type="ECO:0000259" key="14">
    <source>
        <dbReference type="SMART" id="SM00864"/>
    </source>
</evidence>